<proteinExistence type="predicted"/>
<dbReference type="EMBL" id="JAAIUW010000009">
    <property type="protein sequence ID" value="KAF7817646.1"/>
    <property type="molecule type" value="Genomic_DNA"/>
</dbReference>
<dbReference type="Proteomes" id="UP000634136">
    <property type="component" value="Unassembled WGS sequence"/>
</dbReference>
<feature type="region of interest" description="Disordered" evidence="1">
    <location>
        <begin position="122"/>
        <end position="144"/>
    </location>
</feature>
<dbReference type="OrthoDB" id="1921280at2759"/>
<protein>
    <submittedName>
        <fullName evidence="2">Kinesin-related protein 4-like isoform X1</fullName>
    </submittedName>
</protein>
<evidence type="ECO:0000256" key="1">
    <source>
        <dbReference type="SAM" id="MobiDB-lite"/>
    </source>
</evidence>
<dbReference type="PANTHER" id="PTHR35992:SF1">
    <property type="entry name" value="CYTOMATRIX PROTEIN-LIKE PROTEIN"/>
    <property type="match status" value="1"/>
</dbReference>
<feature type="compositionally biased region" description="Basic and acidic residues" evidence="1">
    <location>
        <begin position="227"/>
        <end position="245"/>
    </location>
</feature>
<gene>
    <name evidence="2" type="ORF">G2W53_031615</name>
</gene>
<evidence type="ECO:0000313" key="3">
    <source>
        <dbReference type="Proteomes" id="UP000634136"/>
    </source>
</evidence>
<evidence type="ECO:0000313" key="2">
    <source>
        <dbReference type="EMBL" id="KAF7817646.1"/>
    </source>
</evidence>
<dbReference type="AlphaFoldDB" id="A0A834T9N6"/>
<accession>A0A834T9N6</accession>
<feature type="compositionally biased region" description="Low complexity" evidence="1">
    <location>
        <begin position="212"/>
        <end position="224"/>
    </location>
</feature>
<feature type="compositionally biased region" description="Basic and acidic residues" evidence="1">
    <location>
        <begin position="123"/>
        <end position="144"/>
    </location>
</feature>
<comment type="caution">
    <text evidence="2">The sequence shown here is derived from an EMBL/GenBank/DDBJ whole genome shotgun (WGS) entry which is preliminary data.</text>
</comment>
<reference evidence="2" key="1">
    <citation type="submission" date="2020-09" db="EMBL/GenBank/DDBJ databases">
        <title>Genome-Enabled Discovery of Anthraquinone Biosynthesis in Senna tora.</title>
        <authorList>
            <person name="Kang S.-H."/>
            <person name="Pandey R.P."/>
            <person name="Lee C.-M."/>
            <person name="Sim J.-S."/>
            <person name="Jeong J.-T."/>
            <person name="Choi B.-S."/>
            <person name="Jung M."/>
            <person name="Ginzburg D."/>
            <person name="Zhao K."/>
            <person name="Won S.Y."/>
            <person name="Oh T.-J."/>
            <person name="Yu Y."/>
            <person name="Kim N.-H."/>
            <person name="Lee O.R."/>
            <person name="Lee T.-H."/>
            <person name="Bashyal P."/>
            <person name="Kim T.-S."/>
            <person name="Lee W.-H."/>
            <person name="Kawkins C."/>
            <person name="Kim C.-K."/>
            <person name="Kim J.S."/>
            <person name="Ahn B.O."/>
            <person name="Rhee S.Y."/>
            <person name="Sohng J.K."/>
        </authorList>
    </citation>
    <scope>NUCLEOTIDE SEQUENCE</scope>
    <source>
        <tissue evidence="2">Leaf</tissue>
    </source>
</reference>
<keyword evidence="3" id="KW-1185">Reference proteome</keyword>
<dbReference type="PANTHER" id="PTHR35992">
    <property type="entry name" value="CYTOMATRIX PROTEIN-LIKE PROTEIN"/>
    <property type="match status" value="1"/>
</dbReference>
<organism evidence="2 3">
    <name type="scientific">Senna tora</name>
    <dbReference type="NCBI Taxonomy" id="362788"/>
    <lineage>
        <taxon>Eukaryota</taxon>
        <taxon>Viridiplantae</taxon>
        <taxon>Streptophyta</taxon>
        <taxon>Embryophyta</taxon>
        <taxon>Tracheophyta</taxon>
        <taxon>Spermatophyta</taxon>
        <taxon>Magnoliopsida</taxon>
        <taxon>eudicotyledons</taxon>
        <taxon>Gunneridae</taxon>
        <taxon>Pentapetalae</taxon>
        <taxon>rosids</taxon>
        <taxon>fabids</taxon>
        <taxon>Fabales</taxon>
        <taxon>Fabaceae</taxon>
        <taxon>Caesalpinioideae</taxon>
        <taxon>Cassia clade</taxon>
        <taxon>Senna</taxon>
    </lineage>
</organism>
<feature type="region of interest" description="Disordered" evidence="1">
    <location>
        <begin position="193"/>
        <end position="264"/>
    </location>
</feature>
<sequence>MPSVISTERRNWNAIFNGMVHMLRTQRQQLLSLLKDRKLLQHRIQMQHQGWESDIRLYKDQISQMKGILMFEEKKRLLDGAKADLVLGFKQKEASFFNYILEHIEDELADFKAWFEFLSQKPSDGEDQGKSCGNTDERKKTTEEEKCSNKLEEELRRSKREYDIALEKSCEHCEVEQANDKIEILVSSMEQLQSANDEKDGTISRLETGTKNSGLGCNNSSRNRSNLKKELSVPEATDTVKDSKKGNRSLKRKEGPAIPVSETPKLFSSNFKVPKLKNLSPGVR</sequence>
<name>A0A834T9N6_9FABA</name>